<dbReference type="InterPro" id="IPR004223">
    <property type="entry name" value="VitB12-dep_Met_synth_activ_dom"/>
</dbReference>
<dbReference type="EMBL" id="HF545616">
    <property type="protein sequence ID" value="CCO05062.1"/>
    <property type="molecule type" value="Genomic_DNA"/>
</dbReference>
<keyword evidence="2" id="KW-0808">Transferase</keyword>
<dbReference type="Gene3D" id="3.40.109.40">
    <property type="match status" value="1"/>
</dbReference>
<dbReference type="InterPro" id="IPR017342">
    <property type="entry name" value="S-AdoMet-dep_Met_synth_prd"/>
</dbReference>
<dbReference type="GO" id="GO:0032259">
    <property type="term" value="P:methylation"/>
    <property type="evidence" value="ECO:0007669"/>
    <property type="project" value="UniProtKB-KW"/>
</dbReference>
<evidence type="ECO:0000313" key="2">
    <source>
        <dbReference type="EMBL" id="CCO05062.1"/>
    </source>
</evidence>
<reference evidence="3" key="2">
    <citation type="submission" date="2022-06" db="EMBL/GenBank/DDBJ databases">
        <title>Isolation of gut microbiota from human fecal samples.</title>
        <authorList>
            <person name="Pamer E.G."/>
            <person name="Barat B."/>
            <person name="Waligurski E."/>
            <person name="Medina S."/>
            <person name="Paddock L."/>
            <person name="Mostad J."/>
        </authorList>
    </citation>
    <scope>NUCLEOTIDE SEQUENCE</scope>
    <source>
        <strain evidence="3">DFI.5.57</strain>
    </source>
</reference>
<dbReference type="SUPFAM" id="SSF56507">
    <property type="entry name" value="Methionine synthase activation domain-like"/>
    <property type="match status" value="1"/>
</dbReference>
<proteinExistence type="predicted"/>
<evidence type="ECO:0000259" key="1">
    <source>
        <dbReference type="Pfam" id="PF02965"/>
    </source>
</evidence>
<accession>A0AAW5KGD4</accession>
<dbReference type="PIRSF" id="PIRSF037984">
    <property type="entry name" value="Met_synth_TM0269_prd"/>
    <property type="match status" value="1"/>
</dbReference>
<sequence length="223" mass="24826">MKLEHINVKEAVRYMGMGNNKPDERTALLIDECEKELLKVIEPKFVYRVFDVAHKENGVEVIGTPLFLGGNDICRHLEGCSKCVLFAATISSGVDRKLRAYEAEDMAKAMIADCLASAAVEQVCDIVDNTVKEKLSGYNQTWRFSPGYGDLPISVQRVFLDVLNAQKFIGLNATENNILTPRKSVTAIIGLSKNEISKGRRGCACCNMREVCQFRKRGDHCGF</sequence>
<evidence type="ECO:0000313" key="4">
    <source>
        <dbReference type="Proteomes" id="UP000027600"/>
    </source>
</evidence>
<dbReference type="AlphaFoldDB" id="A0AAW5KGD4"/>
<dbReference type="EMBL" id="JANGCN010000006">
    <property type="protein sequence ID" value="MCQ5152485.1"/>
    <property type="molecule type" value="Genomic_DNA"/>
</dbReference>
<evidence type="ECO:0000313" key="3">
    <source>
        <dbReference type="EMBL" id="MCQ5152485.1"/>
    </source>
</evidence>
<dbReference type="KEGG" id="rus:RBI_I01350"/>
<dbReference type="GO" id="GO:0008705">
    <property type="term" value="F:methionine synthase activity"/>
    <property type="evidence" value="ECO:0007669"/>
    <property type="project" value="UniProtKB-EC"/>
</dbReference>
<dbReference type="Proteomes" id="UP001206236">
    <property type="component" value="Unassembled WGS sequence"/>
</dbReference>
<protein>
    <submittedName>
        <fullName evidence="2 3">Methionine synthase</fullName>
        <ecNumber evidence="2">2.1.1.13</ecNumber>
    </submittedName>
</protein>
<dbReference type="Proteomes" id="UP000027600">
    <property type="component" value="Chromosome I"/>
</dbReference>
<keyword evidence="2" id="KW-0489">Methyltransferase</keyword>
<reference evidence="2 4" key="1">
    <citation type="journal article" date="2014" name="Int. J. Syst. Evol. Microbiol.">
        <title>Complete genome of a new Firmicutes species belonging to the dominant human colonic microbiota ('Ruminococcus bicirculans') reveals two chromosomes and a selective capacity to utilize plant glucans.</title>
        <authorList>
            <consortium name="NISC Comparative Sequencing Program"/>
            <person name="Wegmann U."/>
            <person name="Louis P."/>
            <person name="Goesmann A."/>
            <person name="Henrissat B."/>
            <person name="Duncan S.H."/>
            <person name="Flint H.J."/>
        </authorList>
    </citation>
    <scope>NUCLEOTIDE SEQUENCE [LARGE SCALE GENOMIC DNA]</scope>
    <source>
        <strain evidence="2 4">80/3</strain>
    </source>
</reference>
<organism evidence="3 5">
    <name type="scientific">Ruminococcus bicirculans</name>
    <name type="common">ex Wegman et al. 2014</name>
    <dbReference type="NCBI Taxonomy" id="1160721"/>
    <lineage>
        <taxon>Bacteria</taxon>
        <taxon>Bacillati</taxon>
        <taxon>Bacillota</taxon>
        <taxon>Clostridia</taxon>
        <taxon>Eubacteriales</taxon>
        <taxon>Oscillospiraceae</taxon>
        <taxon>Ruminococcus</taxon>
    </lineage>
</organism>
<feature type="domain" description="AdoMet activation" evidence="1">
    <location>
        <begin position="84"/>
        <end position="189"/>
    </location>
</feature>
<dbReference type="RefSeq" id="WP_038671936.1">
    <property type="nucleotide sequence ID" value="NZ_CAKVXH010000011.1"/>
</dbReference>
<dbReference type="InterPro" id="IPR037010">
    <property type="entry name" value="VitB12-dep_Met_synth_activ_sf"/>
</dbReference>
<gene>
    <name evidence="3" type="ORF">NE632_04115</name>
    <name evidence="2" type="ORF">RBI_I01350</name>
</gene>
<dbReference type="EC" id="2.1.1.13" evidence="2"/>
<dbReference type="Pfam" id="PF02965">
    <property type="entry name" value="Met_synt_B12"/>
    <property type="match status" value="1"/>
</dbReference>
<keyword evidence="4" id="KW-1185">Reference proteome</keyword>
<evidence type="ECO:0000313" key="5">
    <source>
        <dbReference type="Proteomes" id="UP001206236"/>
    </source>
</evidence>
<name>A0AAW5KGD4_9FIRM</name>